<dbReference type="Gene3D" id="3.40.710.10">
    <property type="entry name" value="DD-peptidase/beta-lactamase superfamily"/>
    <property type="match status" value="1"/>
</dbReference>
<dbReference type="Gene3D" id="1.10.150.770">
    <property type="match status" value="1"/>
</dbReference>
<sequence>MKPSQKKYINLRVAVVGIIFIIFFSIIGSRAIYLQVFCYSDLCQKATNEYIKVVTTRGKRGTIYDRNGGELAVSIDVRSVAAYPPHIKDTPTVVKTLARELNIGEGSLRQKLESRRSFVWVKRQVPPRETEAVRKFGFNGIDFIPEHQRFYTNRMLASQVIGFTGIDGRGLEGIEFYYNRYLQGKAGKSAVLKDALGRIFDKSGGRAEANEICPKKELNENLSLAQIRDAKNYSGNNLILTIDRTIQFIAESALTEAVTRFSAKSGMAVVMVPKTGAVLALAHVPLFNPNSFASFDREVWRNKAITDPFEPGSTMKIFSASAAMEYGGCKPDTIFFCENGAYKVGGDIIHDTHPYGWLSLEKIIKHSSNIGFVKVSETIGSESLYKTLRDFGFGEKTGIDCPGETAGSLSHYKRWSEIDAGAIAFGQGISASAIQLVTAASAIANDGVLMKPYIVQAITDQTGVPIKTFGPQKVRRVISAKTANTVKKMMKSVVKTGGTGVNAAMKGYCVCGKTGTAQKVHGKGKYTKGKYIASFIGFVPAEKPEIAILVVVDEPQKDHYGGTVAAPVFRKIAHKTLNHMNVPPRNKTDKLTARGQGPGARGQRFEDL</sequence>
<dbReference type="GO" id="GO:0004180">
    <property type="term" value="F:carboxypeptidase activity"/>
    <property type="evidence" value="ECO:0007669"/>
    <property type="project" value="UniProtKB-KW"/>
</dbReference>
<gene>
    <name evidence="8" type="ORF">dnm_000480</name>
</gene>
<dbReference type="KEGG" id="dmm:dnm_000480"/>
<dbReference type="SUPFAM" id="SSF56519">
    <property type="entry name" value="Penicillin binding protein dimerisation domain"/>
    <property type="match status" value="1"/>
</dbReference>
<dbReference type="Pfam" id="PF00905">
    <property type="entry name" value="Transpeptidase"/>
    <property type="match status" value="1"/>
</dbReference>
<keyword evidence="9" id="KW-1185">Reference proteome</keyword>
<protein>
    <submittedName>
        <fullName evidence="8">Peptidoglycan D,D-transpeptidase FtsI</fullName>
    </submittedName>
</protein>
<dbReference type="RefSeq" id="WP_207680694.1">
    <property type="nucleotide sequence ID" value="NZ_CP061800.1"/>
</dbReference>
<keyword evidence="2" id="KW-0378">Hydrolase</keyword>
<dbReference type="InterPro" id="IPR001460">
    <property type="entry name" value="PCN-bd_Tpept"/>
</dbReference>
<organism evidence="8 9">
    <name type="scientific">Desulfonema magnum</name>
    <dbReference type="NCBI Taxonomy" id="45655"/>
    <lineage>
        <taxon>Bacteria</taxon>
        <taxon>Pseudomonadati</taxon>
        <taxon>Thermodesulfobacteriota</taxon>
        <taxon>Desulfobacteria</taxon>
        <taxon>Desulfobacterales</taxon>
        <taxon>Desulfococcaceae</taxon>
        <taxon>Desulfonema</taxon>
    </lineage>
</organism>
<evidence type="ECO:0000313" key="9">
    <source>
        <dbReference type="Proteomes" id="UP000663722"/>
    </source>
</evidence>
<feature type="transmembrane region" description="Helical" evidence="5">
    <location>
        <begin position="12"/>
        <end position="33"/>
    </location>
</feature>
<keyword evidence="5" id="KW-0812">Transmembrane</keyword>
<evidence type="ECO:0000256" key="2">
    <source>
        <dbReference type="ARBA" id="ARBA00022645"/>
    </source>
</evidence>
<dbReference type="GO" id="GO:0005886">
    <property type="term" value="C:plasma membrane"/>
    <property type="evidence" value="ECO:0007669"/>
    <property type="project" value="TreeGrafter"/>
</dbReference>
<comment type="subcellular location">
    <subcellularLocation>
        <location evidence="1">Membrane</location>
    </subcellularLocation>
</comment>
<dbReference type="GO" id="GO:0071555">
    <property type="term" value="P:cell wall organization"/>
    <property type="evidence" value="ECO:0007669"/>
    <property type="project" value="TreeGrafter"/>
</dbReference>
<reference evidence="8" key="1">
    <citation type="journal article" date="2021" name="Microb. Physiol.">
        <title>Proteogenomic Insights into the Physiology of Marine, Sulfate-Reducing, Filamentous Desulfonema limicola and Desulfonema magnum.</title>
        <authorList>
            <person name="Schnaars V."/>
            <person name="Wohlbrand L."/>
            <person name="Scheve S."/>
            <person name="Hinrichs C."/>
            <person name="Reinhardt R."/>
            <person name="Rabus R."/>
        </authorList>
    </citation>
    <scope>NUCLEOTIDE SEQUENCE</scope>
    <source>
        <strain evidence="8">4be13</strain>
    </source>
</reference>
<dbReference type="GO" id="GO:0008658">
    <property type="term" value="F:penicillin binding"/>
    <property type="evidence" value="ECO:0007669"/>
    <property type="project" value="InterPro"/>
</dbReference>
<evidence type="ECO:0000256" key="1">
    <source>
        <dbReference type="ARBA" id="ARBA00004370"/>
    </source>
</evidence>
<evidence type="ECO:0000259" key="6">
    <source>
        <dbReference type="Pfam" id="PF00905"/>
    </source>
</evidence>
<dbReference type="Gene3D" id="3.30.450.330">
    <property type="match status" value="1"/>
</dbReference>
<dbReference type="Pfam" id="PF03717">
    <property type="entry name" value="PBP_dimer"/>
    <property type="match status" value="1"/>
</dbReference>
<dbReference type="PANTHER" id="PTHR30627:SF1">
    <property type="entry name" value="PEPTIDOGLYCAN D,D-TRANSPEPTIDASE FTSI"/>
    <property type="match status" value="1"/>
</dbReference>
<evidence type="ECO:0000313" key="8">
    <source>
        <dbReference type="EMBL" id="QTA84056.1"/>
    </source>
</evidence>
<dbReference type="InterPro" id="IPR012338">
    <property type="entry name" value="Beta-lactam/transpept-like"/>
</dbReference>
<keyword evidence="5" id="KW-1133">Transmembrane helix</keyword>
<keyword evidence="2" id="KW-0121">Carboxypeptidase</keyword>
<keyword evidence="2" id="KW-0645">Protease</keyword>
<dbReference type="AlphaFoldDB" id="A0A975GJW3"/>
<keyword evidence="3 5" id="KW-0472">Membrane</keyword>
<name>A0A975GJW3_9BACT</name>
<dbReference type="InterPro" id="IPR005311">
    <property type="entry name" value="PBP_dimer"/>
</dbReference>
<dbReference type="InterPro" id="IPR036138">
    <property type="entry name" value="PBP_dimer_sf"/>
</dbReference>
<evidence type="ECO:0000256" key="3">
    <source>
        <dbReference type="ARBA" id="ARBA00023136"/>
    </source>
</evidence>
<dbReference type="EMBL" id="CP061800">
    <property type="protein sequence ID" value="QTA84056.1"/>
    <property type="molecule type" value="Genomic_DNA"/>
</dbReference>
<dbReference type="InterPro" id="IPR050515">
    <property type="entry name" value="Beta-lactam/transpept"/>
</dbReference>
<feature type="domain" description="Penicillin-binding protein dimerisation" evidence="7">
    <location>
        <begin position="57"/>
        <end position="201"/>
    </location>
</feature>
<accession>A0A975GJW3</accession>
<dbReference type="Gene3D" id="3.90.1310.10">
    <property type="entry name" value="Penicillin-binding protein 2a (Domain 2)"/>
    <property type="match status" value="1"/>
</dbReference>
<feature type="domain" description="Penicillin-binding protein transpeptidase" evidence="6">
    <location>
        <begin position="266"/>
        <end position="573"/>
    </location>
</feature>
<feature type="region of interest" description="Disordered" evidence="4">
    <location>
        <begin position="580"/>
        <end position="608"/>
    </location>
</feature>
<dbReference type="Proteomes" id="UP000663722">
    <property type="component" value="Chromosome"/>
</dbReference>
<evidence type="ECO:0000256" key="4">
    <source>
        <dbReference type="SAM" id="MobiDB-lite"/>
    </source>
</evidence>
<evidence type="ECO:0000259" key="7">
    <source>
        <dbReference type="Pfam" id="PF03717"/>
    </source>
</evidence>
<dbReference type="PANTHER" id="PTHR30627">
    <property type="entry name" value="PEPTIDOGLYCAN D,D-TRANSPEPTIDASE"/>
    <property type="match status" value="1"/>
</dbReference>
<dbReference type="SUPFAM" id="SSF56601">
    <property type="entry name" value="beta-lactamase/transpeptidase-like"/>
    <property type="match status" value="1"/>
</dbReference>
<proteinExistence type="predicted"/>
<evidence type="ECO:0000256" key="5">
    <source>
        <dbReference type="SAM" id="Phobius"/>
    </source>
</evidence>